<organism evidence="6 7">
    <name type="scientific">candidate division WWE3 bacterium</name>
    <dbReference type="NCBI Taxonomy" id="2053526"/>
    <lineage>
        <taxon>Bacteria</taxon>
        <taxon>Katanobacteria</taxon>
    </lineage>
</organism>
<dbReference type="PANTHER" id="PTHR21569">
    <property type="entry name" value="RIBOSOMAL PROTEIN S9"/>
    <property type="match status" value="1"/>
</dbReference>
<protein>
    <recommendedName>
        <fullName evidence="4">Small ribosomal subunit protein uS9</fullName>
    </recommendedName>
    <alternativeName>
        <fullName evidence="5">30S ribosomal protein S9</fullName>
    </alternativeName>
</protein>
<dbReference type="Gene3D" id="3.30.230.10">
    <property type="match status" value="1"/>
</dbReference>
<comment type="similarity">
    <text evidence="1">Belongs to the universal ribosomal protein uS9 family.</text>
</comment>
<evidence type="ECO:0000313" key="7">
    <source>
        <dbReference type="Proteomes" id="UP000262056"/>
    </source>
</evidence>
<accession>A0A656PLN6</accession>
<keyword evidence="3" id="KW-0687">Ribonucleoprotein</keyword>
<evidence type="ECO:0000256" key="2">
    <source>
        <dbReference type="ARBA" id="ARBA00022980"/>
    </source>
</evidence>
<dbReference type="InterPro" id="IPR000754">
    <property type="entry name" value="Ribosomal_uS9"/>
</dbReference>
<dbReference type="AlphaFoldDB" id="A0A656PLN6"/>
<dbReference type="GO" id="GO:0022627">
    <property type="term" value="C:cytosolic small ribosomal subunit"/>
    <property type="evidence" value="ECO:0007669"/>
    <property type="project" value="TreeGrafter"/>
</dbReference>
<proteinExistence type="inferred from homology"/>
<dbReference type="NCBIfam" id="NF001099">
    <property type="entry name" value="PRK00132.1"/>
    <property type="match status" value="1"/>
</dbReference>
<evidence type="ECO:0000256" key="3">
    <source>
        <dbReference type="ARBA" id="ARBA00023274"/>
    </source>
</evidence>
<dbReference type="EMBL" id="DQFB01000003">
    <property type="protein sequence ID" value="HCQ40328.1"/>
    <property type="molecule type" value="Genomic_DNA"/>
</dbReference>
<dbReference type="Proteomes" id="UP000262056">
    <property type="component" value="Unassembled WGS sequence"/>
</dbReference>
<evidence type="ECO:0000256" key="1">
    <source>
        <dbReference type="ARBA" id="ARBA00005251"/>
    </source>
</evidence>
<sequence>MAKEKIQEKTKIEPKFFAGTGRRKTAVARVFMWDEKGEFTVNGKDINEYFPSEKEQIAWTRPFHILGVSHPKAKFKASIKVAGSGKAAQLGAVTHGISAALSVMNEEYSVALRKQGLLTRDSRMVERKKPYLHKARKAPQYSKR</sequence>
<dbReference type="GO" id="GO:0006412">
    <property type="term" value="P:translation"/>
    <property type="evidence" value="ECO:0007669"/>
    <property type="project" value="InterPro"/>
</dbReference>
<dbReference type="InterPro" id="IPR020568">
    <property type="entry name" value="Ribosomal_Su5_D2-typ_SF"/>
</dbReference>
<gene>
    <name evidence="6" type="ORF">DIU24_01285</name>
</gene>
<dbReference type="Pfam" id="PF00380">
    <property type="entry name" value="Ribosomal_S9"/>
    <property type="match status" value="1"/>
</dbReference>
<comment type="caution">
    <text evidence="6">The sequence shown here is derived from an EMBL/GenBank/DDBJ whole genome shotgun (WGS) entry which is preliminary data.</text>
</comment>
<dbReference type="SUPFAM" id="SSF54211">
    <property type="entry name" value="Ribosomal protein S5 domain 2-like"/>
    <property type="match status" value="1"/>
</dbReference>
<dbReference type="InterPro" id="IPR014721">
    <property type="entry name" value="Ribsml_uS5_D2-typ_fold_subgr"/>
</dbReference>
<dbReference type="GO" id="GO:0003735">
    <property type="term" value="F:structural constituent of ribosome"/>
    <property type="evidence" value="ECO:0007669"/>
    <property type="project" value="InterPro"/>
</dbReference>
<evidence type="ECO:0000313" key="6">
    <source>
        <dbReference type="EMBL" id="HCQ40328.1"/>
    </source>
</evidence>
<dbReference type="PANTHER" id="PTHR21569:SF1">
    <property type="entry name" value="SMALL RIBOSOMAL SUBUNIT PROTEIN US9M"/>
    <property type="match status" value="1"/>
</dbReference>
<keyword evidence="2 6" id="KW-0689">Ribosomal protein</keyword>
<reference evidence="6 7" key="1">
    <citation type="journal article" date="2018" name="Nat. Biotechnol.">
        <title>A standardized bacterial taxonomy based on genome phylogeny substantially revises the tree of life.</title>
        <authorList>
            <person name="Parks D.H."/>
            <person name="Chuvochina M."/>
            <person name="Waite D.W."/>
            <person name="Rinke C."/>
            <person name="Skarshewski A."/>
            <person name="Chaumeil P.A."/>
            <person name="Hugenholtz P."/>
        </authorList>
    </citation>
    <scope>NUCLEOTIDE SEQUENCE [LARGE SCALE GENOMIC DNA]</scope>
    <source>
        <strain evidence="6">UBA12021</strain>
    </source>
</reference>
<dbReference type="InterPro" id="IPR023035">
    <property type="entry name" value="Ribosomal_uS9_bac/plastid"/>
</dbReference>
<evidence type="ECO:0000256" key="4">
    <source>
        <dbReference type="ARBA" id="ARBA00035259"/>
    </source>
</evidence>
<dbReference type="GO" id="GO:0003723">
    <property type="term" value="F:RNA binding"/>
    <property type="evidence" value="ECO:0007669"/>
    <property type="project" value="TreeGrafter"/>
</dbReference>
<evidence type="ECO:0000256" key="5">
    <source>
        <dbReference type="ARBA" id="ARBA00035523"/>
    </source>
</evidence>
<name>A0A656PLN6_UNCKA</name>